<evidence type="ECO:0000256" key="7">
    <source>
        <dbReference type="SAM" id="Phobius"/>
    </source>
</evidence>
<sequence length="611" mass="68782">MDFSSFLTSLGTSFVIFIVLMLVFAWLSGKPGNSVIYYPNRILKGLDPYEGGSRTRNPFAWIHEAMSSTEQDVISASGYDTAVYFVFLSTVLGILVLSGLVLLPVLLPVAATDEGVKIASTTSNGTFSDLDKLAMGNVKEESSRLWAFLLATYWVSFVTYFLLWKAYKHVSGLRADALMSPEVRAEQFAILVRDIPPVPEDTLREKQQDAALVFFSSRVAAASAAQSLHAQMVDKWTVTDAPEFRQMIWTNLKISFFQRQVRQYVIYIVVALTIVFFMIPIGFISALTTLENLKKYLPFLKPIVDMDAIKTVLEAYLPQLALIIFLALLPKFLHSLSKAEGIPSEGHIVRAASGKYFYFIVLNVFIGVTVGGTLFSTFKTIQDKPKSIPDLLAAGLPGNATFFVGYGLELSRLIPLIIFHLKRKYLCKTEAEVKVAWFPGDLRYGTRFPGDMLIVTIVLCYSAIAPIIIPFGVVYFGLGWLILRNQALKVYVPSYESYGRMWPHMHTRILAALILYQLTMFGYFGVKRFIYVPLLLPAIILSLIFGYVCSKKFYRFFRDTALEVACHDLKEIPNMERVFRSYIQPSLSSDKIEDDQFEDALSQVSRSTSFV</sequence>
<dbReference type="PANTHER" id="PTHR13018:SF100">
    <property type="entry name" value="CSC1-LIKE PROTEIN ERD4"/>
    <property type="match status" value="1"/>
</dbReference>
<evidence type="ECO:0000256" key="2">
    <source>
        <dbReference type="ARBA" id="ARBA00007779"/>
    </source>
</evidence>
<feature type="transmembrane region" description="Helical" evidence="7">
    <location>
        <begin position="356"/>
        <end position="378"/>
    </location>
</feature>
<protein>
    <submittedName>
        <fullName evidence="10">Csc1-like protein erd4</fullName>
    </submittedName>
</protein>
<accession>A0AAW0KVS6</accession>
<organism evidence="10 11">
    <name type="scientific">Quercus suber</name>
    <name type="common">Cork oak</name>
    <dbReference type="NCBI Taxonomy" id="58331"/>
    <lineage>
        <taxon>Eukaryota</taxon>
        <taxon>Viridiplantae</taxon>
        <taxon>Streptophyta</taxon>
        <taxon>Embryophyta</taxon>
        <taxon>Tracheophyta</taxon>
        <taxon>Spermatophyta</taxon>
        <taxon>Magnoliopsida</taxon>
        <taxon>eudicotyledons</taxon>
        <taxon>Gunneridae</taxon>
        <taxon>Pentapetalae</taxon>
        <taxon>rosids</taxon>
        <taxon>fabids</taxon>
        <taxon>Fagales</taxon>
        <taxon>Fagaceae</taxon>
        <taxon>Quercus</taxon>
    </lineage>
</organism>
<feature type="transmembrane region" description="Helical" evidence="7">
    <location>
        <begin position="145"/>
        <end position="164"/>
    </location>
</feature>
<keyword evidence="4 7" id="KW-0812">Transmembrane</keyword>
<keyword evidence="5 7" id="KW-1133">Transmembrane helix</keyword>
<feature type="transmembrane region" description="Helical" evidence="7">
    <location>
        <begin position="530"/>
        <end position="549"/>
    </location>
</feature>
<feature type="transmembrane region" description="Helical" evidence="7">
    <location>
        <begin position="452"/>
        <end position="483"/>
    </location>
</feature>
<dbReference type="PANTHER" id="PTHR13018">
    <property type="entry name" value="PROBABLE MEMBRANE PROTEIN DUF221-RELATED"/>
    <property type="match status" value="1"/>
</dbReference>
<dbReference type="InterPro" id="IPR003864">
    <property type="entry name" value="CSC1/OSCA1-like_7TM"/>
</dbReference>
<comment type="similarity">
    <text evidence="2">Belongs to the CSC1 (TC 1.A.17) family.</text>
</comment>
<feature type="domain" description="CSC1/OSCA1-like 7TM region" evidence="8">
    <location>
        <begin position="262"/>
        <end position="524"/>
    </location>
</feature>
<keyword evidence="11" id="KW-1185">Reference proteome</keyword>
<gene>
    <name evidence="10" type="primary">ERD4_0</name>
    <name evidence="10" type="ORF">CFP56_013202</name>
</gene>
<comment type="subcellular location">
    <subcellularLocation>
        <location evidence="1">Membrane</location>
        <topology evidence="1">Multi-pass membrane protein</topology>
    </subcellularLocation>
</comment>
<keyword evidence="3" id="KW-0813">Transport</keyword>
<dbReference type="EMBL" id="PKMF04000212">
    <property type="protein sequence ID" value="KAK7842940.1"/>
    <property type="molecule type" value="Genomic_DNA"/>
</dbReference>
<dbReference type="Proteomes" id="UP000237347">
    <property type="component" value="Unassembled WGS sequence"/>
</dbReference>
<feature type="transmembrane region" description="Helical" evidence="7">
    <location>
        <begin position="264"/>
        <end position="288"/>
    </location>
</feature>
<proteinExistence type="inferred from homology"/>
<feature type="transmembrane region" description="Helical" evidence="7">
    <location>
        <begin position="308"/>
        <end position="329"/>
    </location>
</feature>
<dbReference type="Pfam" id="PF13967">
    <property type="entry name" value="RSN1_TM"/>
    <property type="match status" value="1"/>
</dbReference>
<evidence type="ECO:0000313" key="10">
    <source>
        <dbReference type="EMBL" id="KAK7842940.1"/>
    </source>
</evidence>
<dbReference type="AlphaFoldDB" id="A0AAW0KVS6"/>
<name>A0AAW0KVS6_QUESU</name>
<feature type="transmembrane region" description="Helical" evidence="7">
    <location>
        <begin position="6"/>
        <end position="27"/>
    </location>
</feature>
<reference evidence="10 11" key="1">
    <citation type="journal article" date="2018" name="Sci. Data">
        <title>The draft genome sequence of cork oak.</title>
        <authorList>
            <person name="Ramos A.M."/>
            <person name="Usie A."/>
            <person name="Barbosa P."/>
            <person name="Barros P.M."/>
            <person name="Capote T."/>
            <person name="Chaves I."/>
            <person name="Simoes F."/>
            <person name="Abreu I."/>
            <person name="Carrasquinho I."/>
            <person name="Faro C."/>
            <person name="Guimaraes J.B."/>
            <person name="Mendonca D."/>
            <person name="Nobrega F."/>
            <person name="Rodrigues L."/>
            <person name="Saibo N.J.M."/>
            <person name="Varela M.C."/>
            <person name="Egas C."/>
            <person name="Matos J."/>
            <person name="Miguel C.M."/>
            <person name="Oliveira M.M."/>
            <person name="Ricardo C.P."/>
            <person name="Goncalves S."/>
        </authorList>
    </citation>
    <scope>NUCLEOTIDE SEQUENCE [LARGE SCALE GENOMIC DNA]</scope>
    <source>
        <strain evidence="11">cv. HL8</strain>
    </source>
</reference>
<evidence type="ECO:0000256" key="1">
    <source>
        <dbReference type="ARBA" id="ARBA00004141"/>
    </source>
</evidence>
<keyword evidence="6 7" id="KW-0472">Membrane</keyword>
<evidence type="ECO:0000256" key="5">
    <source>
        <dbReference type="ARBA" id="ARBA00022989"/>
    </source>
</evidence>
<evidence type="ECO:0000256" key="3">
    <source>
        <dbReference type="ARBA" id="ARBA00022448"/>
    </source>
</evidence>
<feature type="domain" description="CSC1/OSCA1-like N-terminal transmembrane" evidence="9">
    <location>
        <begin position="5"/>
        <end position="165"/>
    </location>
</feature>
<dbReference type="InterPro" id="IPR045122">
    <property type="entry name" value="Csc1-like"/>
</dbReference>
<comment type="caution">
    <text evidence="10">The sequence shown here is derived from an EMBL/GenBank/DDBJ whole genome shotgun (WGS) entry which is preliminary data.</text>
</comment>
<evidence type="ECO:0000256" key="4">
    <source>
        <dbReference type="ARBA" id="ARBA00022692"/>
    </source>
</evidence>
<dbReference type="GO" id="GO:0005886">
    <property type="term" value="C:plasma membrane"/>
    <property type="evidence" value="ECO:0007669"/>
    <property type="project" value="TreeGrafter"/>
</dbReference>
<evidence type="ECO:0000259" key="9">
    <source>
        <dbReference type="Pfam" id="PF13967"/>
    </source>
</evidence>
<dbReference type="GO" id="GO:0005227">
    <property type="term" value="F:calcium-activated cation channel activity"/>
    <property type="evidence" value="ECO:0007669"/>
    <property type="project" value="InterPro"/>
</dbReference>
<dbReference type="Pfam" id="PF02714">
    <property type="entry name" value="RSN1_7TM"/>
    <property type="match status" value="1"/>
</dbReference>
<feature type="transmembrane region" description="Helical" evidence="7">
    <location>
        <begin position="504"/>
        <end position="524"/>
    </location>
</feature>
<dbReference type="InterPro" id="IPR032880">
    <property type="entry name" value="CSC1/OSCA1-like_N"/>
</dbReference>
<feature type="transmembrane region" description="Helical" evidence="7">
    <location>
        <begin position="82"/>
        <end position="107"/>
    </location>
</feature>
<evidence type="ECO:0000259" key="8">
    <source>
        <dbReference type="Pfam" id="PF02714"/>
    </source>
</evidence>
<evidence type="ECO:0000256" key="6">
    <source>
        <dbReference type="ARBA" id="ARBA00023136"/>
    </source>
</evidence>
<evidence type="ECO:0000313" key="11">
    <source>
        <dbReference type="Proteomes" id="UP000237347"/>
    </source>
</evidence>